<feature type="domain" description="F-box associated beta-propeller type 3" evidence="1">
    <location>
        <begin position="35"/>
        <end position="242"/>
    </location>
</feature>
<dbReference type="AlphaFoldDB" id="A0A2P6PEC6"/>
<dbReference type="InterPro" id="IPR013187">
    <property type="entry name" value="F-box-assoc_dom_typ3"/>
</dbReference>
<dbReference type="InterPro" id="IPR050796">
    <property type="entry name" value="SCF_F-box_component"/>
</dbReference>
<reference evidence="2 3" key="1">
    <citation type="journal article" date="2018" name="Nat. Genet.">
        <title>The Rosa genome provides new insights in the design of modern roses.</title>
        <authorList>
            <person name="Bendahmane M."/>
        </authorList>
    </citation>
    <scope>NUCLEOTIDE SEQUENCE [LARGE SCALE GENOMIC DNA]</scope>
    <source>
        <strain evidence="3">cv. Old Blush</strain>
    </source>
</reference>
<comment type="caution">
    <text evidence="2">The sequence shown here is derived from an EMBL/GenBank/DDBJ whole genome shotgun (WGS) entry which is preliminary data.</text>
</comment>
<proteinExistence type="predicted"/>
<evidence type="ECO:0000259" key="1">
    <source>
        <dbReference type="Pfam" id="PF08268"/>
    </source>
</evidence>
<dbReference type="NCBIfam" id="TIGR01640">
    <property type="entry name" value="F_box_assoc_1"/>
    <property type="match status" value="1"/>
</dbReference>
<evidence type="ECO:0000313" key="2">
    <source>
        <dbReference type="EMBL" id="PRQ20278.1"/>
    </source>
</evidence>
<evidence type="ECO:0000313" key="3">
    <source>
        <dbReference type="Proteomes" id="UP000238479"/>
    </source>
</evidence>
<organism evidence="2 3">
    <name type="scientific">Rosa chinensis</name>
    <name type="common">China rose</name>
    <dbReference type="NCBI Taxonomy" id="74649"/>
    <lineage>
        <taxon>Eukaryota</taxon>
        <taxon>Viridiplantae</taxon>
        <taxon>Streptophyta</taxon>
        <taxon>Embryophyta</taxon>
        <taxon>Tracheophyta</taxon>
        <taxon>Spermatophyta</taxon>
        <taxon>Magnoliopsida</taxon>
        <taxon>eudicotyledons</taxon>
        <taxon>Gunneridae</taxon>
        <taxon>Pentapetalae</taxon>
        <taxon>rosids</taxon>
        <taxon>fabids</taxon>
        <taxon>Rosales</taxon>
        <taxon>Rosaceae</taxon>
        <taxon>Rosoideae</taxon>
        <taxon>Rosoideae incertae sedis</taxon>
        <taxon>Rosa</taxon>
    </lineage>
</organism>
<dbReference type="PANTHER" id="PTHR31672:SF11">
    <property type="entry name" value="F-BOX PROTEIN CPR1-LIKE ISOFORM X2"/>
    <property type="match status" value="1"/>
</dbReference>
<dbReference type="Gramene" id="PRQ20278">
    <property type="protein sequence ID" value="PRQ20278"/>
    <property type="gene ID" value="RchiOBHm_Chr7g0226391"/>
</dbReference>
<protein>
    <submittedName>
        <fullName evidence="2">Putative F-box associated interaction domain-containing protein</fullName>
    </submittedName>
</protein>
<sequence length="285" mass="32112">MFGHPALNSPKNCVKFLEFKNGKSGIGEYSLSCWASDIKATCNGLILLDNNLKKGGVIVLNPVTKKVIALPVGTLCNHPHEESYGFAMSDVTGEYKVVHLVLDQLGFACCEIFSLYKKTWRDVNGPSIELVDNGGFGHVPVSAIGALHWPFYRSDYVVSMEVDEEKFHHIELPKSCTTHDRIIEICGCLGFVTHEDMNHIDIWILTSLCGEEWTKNHTITVETTRDMVPLCSLRFKGDIIFHTSDGSFYAYDFQQQQMTEIIGKINRLPWCLPHVNSLVTWDARE</sequence>
<dbReference type="EMBL" id="PDCK01000045">
    <property type="protein sequence ID" value="PRQ20278.1"/>
    <property type="molecule type" value="Genomic_DNA"/>
</dbReference>
<gene>
    <name evidence="2" type="ORF">RchiOBHm_Chr7g0226391</name>
</gene>
<dbReference type="Proteomes" id="UP000238479">
    <property type="component" value="Chromosome 7"/>
</dbReference>
<dbReference type="InterPro" id="IPR017451">
    <property type="entry name" value="F-box-assoc_interact_dom"/>
</dbReference>
<keyword evidence="3" id="KW-1185">Reference proteome</keyword>
<name>A0A2P6PEC6_ROSCH</name>
<dbReference type="PANTHER" id="PTHR31672">
    <property type="entry name" value="BNACNNG10540D PROTEIN"/>
    <property type="match status" value="1"/>
</dbReference>
<dbReference type="Pfam" id="PF08268">
    <property type="entry name" value="FBA_3"/>
    <property type="match status" value="1"/>
</dbReference>
<accession>A0A2P6PEC6</accession>
<dbReference type="STRING" id="74649.A0A2P6PEC6"/>